<feature type="disulfide bond" evidence="6">
    <location>
        <begin position="360"/>
        <end position="369"/>
    </location>
</feature>
<dbReference type="PROSITE" id="PS50026">
    <property type="entry name" value="EGF_3"/>
    <property type="match status" value="4"/>
</dbReference>
<keyword evidence="2 9" id="KW-0732">Signal</keyword>
<feature type="transmembrane region" description="Helical" evidence="8">
    <location>
        <begin position="444"/>
        <end position="467"/>
    </location>
</feature>
<keyword evidence="8" id="KW-1133">Transmembrane helix</keyword>
<keyword evidence="8" id="KW-0812">Transmembrane</keyword>
<dbReference type="Pfam" id="PF00008">
    <property type="entry name" value="EGF"/>
    <property type="match status" value="3"/>
</dbReference>
<feature type="domain" description="EGF-like" evidence="10">
    <location>
        <begin position="259"/>
        <end position="295"/>
    </location>
</feature>
<reference evidence="12" key="3">
    <citation type="submission" date="2019-12" db="UniProtKB">
        <authorList>
            <consortium name="WormBaseParasite"/>
        </authorList>
    </citation>
    <scope>IDENTIFICATION</scope>
</reference>
<dbReference type="AlphaFoldDB" id="A0A5S6QHL2"/>
<dbReference type="CDD" id="cd00054">
    <property type="entry name" value="EGF_CA"/>
    <property type="match status" value="3"/>
</dbReference>
<keyword evidence="1 6" id="KW-0245">EGF-like domain</keyword>
<dbReference type="InterPro" id="IPR000742">
    <property type="entry name" value="EGF"/>
</dbReference>
<dbReference type="Gene3D" id="2.10.25.10">
    <property type="entry name" value="Laminin"/>
    <property type="match status" value="4"/>
</dbReference>
<dbReference type="SUPFAM" id="SSF57196">
    <property type="entry name" value="EGF/Laminin"/>
    <property type="match status" value="1"/>
</dbReference>
<evidence type="ECO:0000256" key="9">
    <source>
        <dbReference type="SAM" id="SignalP"/>
    </source>
</evidence>
<evidence type="ECO:0000256" key="5">
    <source>
        <dbReference type="ARBA" id="ARBA00023180"/>
    </source>
</evidence>
<dbReference type="Proteomes" id="UP000046395">
    <property type="component" value="Unassembled WGS sequence"/>
</dbReference>
<feature type="disulfide bond" evidence="6">
    <location>
        <begin position="339"/>
        <end position="349"/>
    </location>
</feature>
<dbReference type="FunFam" id="2.10.25.10:FF:000255">
    <property type="entry name" value="Sushi, nidogen and EGF-like domains 1"/>
    <property type="match status" value="1"/>
</dbReference>
<evidence type="ECO:0000256" key="2">
    <source>
        <dbReference type="ARBA" id="ARBA00022729"/>
    </source>
</evidence>
<evidence type="ECO:0000256" key="7">
    <source>
        <dbReference type="SAM" id="MobiDB-lite"/>
    </source>
</evidence>
<evidence type="ECO:0000256" key="4">
    <source>
        <dbReference type="ARBA" id="ARBA00023157"/>
    </source>
</evidence>
<feature type="disulfide bond" evidence="6">
    <location>
        <begin position="323"/>
        <end position="332"/>
    </location>
</feature>
<feature type="chain" id="PRO_5044624297" evidence="9">
    <location>
        <begin position="27"/>
        <end position="555"/>
    </location>
</feature>
<dbReference type="PROSITE" id="PS00022">
    <property type="entry name" value="EGF_1"/>
    <property type="match status" value="4"/>
</dbReference>
<keyword evidence="4 6" id="KW-1015">Disulfide bond</keyword>
<dbReference type="SUPFAM" id="SSF57184">
    <property type="entry name" value="Growth factor receptor domain"/>
    <property type="match status" value="1"/>
</dbReference>
<dbReference type="InterPro" id="IPR001881">
    <property type="entry name" value="EGF-like_Ca-bd_dom"/>
</dbReference>
<feature type="domain" description="EGF-like" evidence="10">
    <location>
        <begin position="335"/>
        <end position="370"/>
    </location>
</feature>
<feature type="region of interest" description="Disordered" evidence="7">
    <location>
        <begin position="489"/>
        <end position="521"/>
    </location>
</feature>
<protein>
    <submittedName>
        <fullName evidence="12">EGF-like domain-containing protein</fullName>
    </submittedName>
</protein>
<reference evidence="11" key="1">
    <citation type="submission" date="2013-11" db="EMBL/GenBank/DDBJ databases">
        <authorList>
            <person name="Aslett M."/>
        </authorList>
    </citation>
    <scope>NUCLEOTIDE SEQUENCE [LARGE SCALE GENOMIC DNA]</scope>
    <source>
        <strain evidence="11">Edinburgh</strain>
    </source>
</reference>
<feature type="domain" description="EGF-like" evidence="10">
    <location>
        <begin position="297"/>
        <end position="333"/>
    </location>
</feature>
<dbReference type="GO" id="GO:0005509">
    <property type="term" value="F:calcium ion binding"/>
    <property type="evidence" value="ECO:0007669"/>
    <property type="project" value="InterPro"/>
</dbReference>
<organism evidence="11 12">
    <name type="scientific">Trichuris muris</name>
    <name type="common">Mouse whipworm</name>
    <dbReference type="NCBI Taxonomy" id="70415"/>
    <lineage>
        <taxon>Eukaryota</taxon>
        <taxon>Metazoa</taxon>
        <taxon>Ecdysozoa</taxon>
        <taxon>Nematoda</taxon>
        <taxon>Enoplea</taxon>
        <taxon>Dorylaimia</taxon>
        <taxon>Trichinellida</taxon>
        <taxon>Trichuridae</taxon>
        <taxon>Trichuris</taxon>
    </lineage>
</organism>
<evidence type="ECO:0000256" key="8">
    <source>
        <dbReference type="SAM" id="Phobius"/>
    </source>
</evidence>
<evidence type="ECO:0000259" key="10">
    <source>
        <dbReference type="PROSITE" id="PS50026"/>
    </source>
</evidence>
<dbReference type="GO" id="GO:0032991">
    <property type="term" value="C:protein-containing complex"/>
    <property type="evidence" value="ECO:0007669"/>
    <property type="project" value="TreeGrafter"/>
</dbReference>
<name>A0A5S6QHL2_TRIMR</name>
<feature type="compositionally biased region" description="Low complexity" evidence="7">
    <location>
        <begin position="501"/>
        <end position="521"/>
    </location>
</feature>
<dbReference type="PROSITE" id="PS01186">
    <property type="entry name" value="EGF_2"/>
    <property type="match status" value="3"/>
</dbReference>
<accession>A0A5S6QHL2</accession>
<evidence type="ECO:0000313" key="12">
    <source>
        <dbReference type="WBParaSite" id="TMUE_2000006896.1"/>
    </source>
</evidence>
<keyword evidence="5" id="KW-0325">Glycoprotein</keyword>
<dbReference type="InterPro" id="IPR009030">
    <property type="entry name" value="Growth_fac_rcpt_cys_sf"/>
</dbReference>
<keyword evidence="8" id="KW-0472">Membrane</keyword>
<evidence type="ECO:0000256" key="3">
    <source>
        <dbReference type="ARBA" id="ARBA00022737"/>
    </source>
</evidence>
<proteinExistence type="predicted"/>
<feature type="disulfide bond" evidence="6">
    <location>
        <begin position="398"/>
        <end position="407"/>
    </location>
</feature>
<comment type="caution">
    <text evidence="6">Lacks conserved residue(s) required for the propagation of feature annotation.</text>
</comment>
<dbReference type="SMART" id="SM00181">
    <property type="entry name" value="EGF"/>
    <property type="match status" value="4"/>
</dbReference>
<evidence type="ECO:0000313" key="11">
    <source>
        <dbReference type="Proteomes" id="UP000046395"/>
    </source>
</evidence>
<dbReference type="PANTHER" id="PTHR24049:SF22">
    <property type="entry name" value="DROSOPHILA CRUMBS HOMOLOG"/>
    <property type="match status" value="1"/>
</dbReference>
<dbReference type="SMART" id="SM00179">
    <property type="entry name" value="EGF_CA"/>
    <property type="match status" value="4"/>
</dbReference>
<dbReference type="InterPro" id="IPR051022">
    <property type="entry name" value="Notch_Cell-Fate_Det"/>
</dbReference>
<feature type="signal peptide" evidence="9">
    <location>
        <begin position="1"/>
        <end position="26"/>
    </location>
</feature>
<feature type="domain" description="EGF-like" evidence="10">
    <location>
        <begin position="372"/>
        <end position="408"/>
    </location>
</feature>
<keyword evidence="3" id="KW-0677">Repeat</keyword>
<keyword evidence="11" id="KW-1185">Reference proteome</keyword>
<dbReference type="GO" id="GO:0045197">
    <property type="term" value="P:establishment or maintenance of epithelial cell apical/basal polarity"/>
    <property type="evidence" value="ECO:0007669"/>
    <property type="project" value="TreeGrafter"/>
</dbReference>
<dbReference type="FunFam" id="2.10.25.10:FF:000472">
    <property type="entry name" value="Uncharacterized protein, isoform A"/>
    <property type="match status" value="1"/>
</dbReference>
<dbReference type="WBParaSite" id="TMUE_2000006896.2">
    <property type="protein sequence ID" value="TMUE_2000006896.2"/>
    <property type="gene ID" value="WBGene00287236"/>
</dbReference>
<dbReference type="WBParaSite" id="TMUE_2000006896.1">
    <property type="protein sequence ID" value="TMUE_2000006896.1"/>
    <property type="gene ID" value="WBGene00287236"/>
</dbReference>
<dbReference type="GO" id="GO:0007157">
    <property type="term" value="P:heterophilic cell-cell adhesion via plasma membrane cell adhesion molecules"/>
    <property type="evidence" value="ECO:0007669"/>
    <property type="project" value="TreeGrafter"/>
</dbReference>
<evidence type="ECO:0000256" key="1">
    <source>
        <dbReference type="ARBA" id="ARBA00022536"/>
    </source>
</evidence>
<dbReference type="STRING" id="70415.A0A5S6QHL2"/>
<sequence length="555" mass="61388">MKKLLRLHWYMVISTSLLQFCAYTDAADIFKCPWDYGFAGYRRLEIKRGKDVDCVSHAAITFNKRDNESWINHFEQECAKQFHKGRLYCWPMYVTSEADTHHLISHTKGMQFPYGKGILNGMWVSAIRNRLVHGSQQLDFVLNFGQHLFSDEFKSENCHYMLSSSTWASEASNSILCPQEDSFVTLIAKSSTSDICLVLAEEEGGQGQRTKVNLIQCDASTNHFTAMCKHPFIPCIEYGSSGCIRCEKSLSGRFCQIDDGNPCGQFPCGNNGKCVNRQGKAICHCLPGFKGEKCENTIDPCESNPCKNNGSCTTTHGSYACKCLHGFSGAHCSIELDPCKNISCGHGKCQSQHGKAACKCPAEFTGNRCQFEVDPCIPNPCRNNGKCKKHYSSYRCICTKGFTGIHCTKAIEHEIIYEALALVSDEKSNETETAEFHSSRNLKIILLITIGGLLLLALTGISCYIGYKAAGGGQNTSLPSEGHSWSSWGSFSEHTKRSSRSSRSIKSTKMSENQAAAATTATAQKLPNKRITYIIPNIAESNAHSGTLLTKQNQQ</sequence>
<evidence type="ECO:0000256" key="6">
    <source>
        <dbReference type="PROSITE-ProRule" id="PRU00076"/>
    </source>
</evidence>
<reference evidence="11" key="2">
    <citation type="submission" date="2014-03" db="EMBL/GenBank/DDBJ databases">
        <title>The whipworm genome and dual-species transcriptomics of an intimate host-pathogen interaction.</title>
        <authorList>
            <person name="Foth B.J."/>
            <person name="Tsai I.J."/>
            <person name="Reid A.J."/>
            <person name="Bancroft A.J."/>
            <person name="Nichol S."/>
            <person name="Tracey A."/>
            <person name="Holroyd N."/>
            <person name="Cotton J.A."/>
            <person name="Stanley E.J."/>
            <person name="Zarowiecki M."/>
            <person name="Liu J.Z."/>
            <person name="Huckvale T."/>
            <person name="Cooper P.J."/>
            <person name="Grencis R.K."/>
            <person name="Berriman M."/>
        </authorList>
    </citation>
    <scope>NUCLEOTIDE SEQUENCE [LARGE SCALE GENOMIC DNA]</scope>
    <source>
        <strain evidence="11">Edinburgh</strain>
    </source>
</reference>
<feature type="disulfide bond" evidence="6">
    <location>
        <begin position="285"/>
        <end position="294"/>
    </location>
</feature>
<dbReference type="GO" id="GO:0005886">
    <property type="term" value="C:plasma membrane"/>
    <property type="evidence" value="ECO:0007669"/>
    <property type="project" value="TreeGrafter"/>
</dbReference>
<dbReference type="PANTHER" id="PTHR24049">
    <property type="entry name" value="CRUMBS FAMILY MEMBER"/>
    <property type="match status" value="1"/>
</dbReference>